<proteinExistence type="predicted"/>
<keyword evidence="3" id="KW-1185">Reference proteome</keyword>
<dbReference type="InterPro" id="IPR016181">
    <property type="entry name" value="Acyl_CoA_acyltransferase"/>
</dbReference>
<protein>
    <recommendedName>
        <fullName evidence="1">N-acetyltransferase domain-containing protein</fullName>
    </recommendedName>
</protein>
<accession>A0A162KE16</accession>
<dbReference type="SUPFAM" id="SSF55729">
    <property type="entry name" value="Acyl-CoA N-acyltransferases (Nat)"/>
    <property type="match status" value="1"/>
</dbReference>
<gene>
    <name evidence="2" type="ORF">PBAT_14725</name>
</gene>
<dbReference type="InterPro" id="IPR000182">
    <property type="entry name" value="GNAT_dom"/>
</dbReference>
<organism evidence="2 3">
    <name type="scientific">Paenibacillus antarcticus</name>
    <dbReference type="NCBI Taxonomy" id="253703"/>
    <lineage>
        <taxon>Bacteria</taxon>
        <taxon>Bacillati</taxon>
        <taxon>Bacillota</taxon>
        <taxon>Bacilli</taxon>
        <taxon>Bacillales</taxon>
        <taxon>Paenibacillaceae</taxon>
        <taxon>Paenibacillus</taxon>
    </lineage>
</organism>
<name>A0A162KE16_9BACL</name>
<comment type="caution">
    <text evidence="2">The sequence shown here is derived from an EMBL/GenBank/DDBJ whole genome shotgun (WGS) entry which is preliminary data.</text>
</comment>
<evidence type="ECO:0000313" key="2">
    <source>
        <dbReference type="EMBL" id="OAB45188.1"/>
    </source>
</evidence>
<dbReference type="RefSeq" id="WP_068650700.1">
    <property type="nucleotide sequence ID" value="NZ_CP043611.1"/>
</dbReference>
<dbReference type="Proteomes" id="UP000077355">
    <property type="component" value="Unassembled WGS sequence"/>
</dbReference>
<dbReference type="AlphaFoldDB" id="A0A162KE16"/>
<dbReference type="PROSITE" id="PS51186">
    <property type="entry name" value="GNAT"/>
    <property type="match status" value="1"/>
</dbReference>
<dbReference type="OrthoDB" id="2858212at2"/>
<sequence length="313" mass="36270">MGFTNGSTPFDRYELSDQFYLQKADKKEWNLFFSVYYNAEYISFFKEMALHVLRNIDPFWICKGRMKIGGVVISANQMCLLYFIPPFHEQGTIVHLLKNVLLKWSDTTLPIHVYEVLQDQVDLFARAGFWPDEQRFRWMQRPTETLECEWDRALTVVQSLAQDEPSTRTLTKDKEIGHLFYRCYSDSIRGMNNPPKSISQYISETQSMMKEASTDLLRASTLVYDKRNNALIGACLVSMHQDLPSIQQLGVLPTYRGRGMGSNMIKRSLTVLKDLYPYLRVHVMQGNPVESVYYNLGFVPGLIVISRMLVPVK</sequence>
<dbReference type="GO" id="GO:0016747">
    <property type="term" value="F:acyltransferase activity, transferring groups other than amino-acyl groups"/>
    <property type="evidence" value="ECO:0007669"/>
    <property type="project" value="InterPro"/>
</dbReference>
<evidence type="ECO:0000259" key="1">
    <source>
        <dbReference type="PROSITE" id="PS51186"/>
    </source>
</evidence>
<feature type="domain" description="N-acetyltransferase" evidence="1">
    <location>
        <begin position="165"/>
        <end position="313"/>
    </location>
</feature>
<dbReference type="CDD" id="cd04301">
    <property type="entry name" value="NAT_SF"/>
    <property type="match status" value="1"/>
</dbReference>
<dbReference type="Pfam" id="PF00583">
    <property type="entry name" value="Acetyltransf_1"/>
    <property type="match status" value="1"/>
</dbReference>
<dbReference type="Gene3D" id="3.40.630.30">
    <property type="match status" value="1"/>
</dbReference>
<evidence type="ECO:0000313" key="3">
    <source>
        <dbReference type="Proteomes" id="UP000077355"/>
    </source>
</evidence>
<dbReference type="EMBL" id="LVJI01000018">
    <property type="protein sequence ID" value="OAB45188.1"/>
    <property type="molecule type" value="Genomic_DNA"/>
</dbReference>
<reference evidence="2 3" key="1">
    <citation type="submission" date="2016-03" db="EMBL/GenBank/DDBJ databases">
        <title>Draft genome sequence of Paenibacillus antarcticus CECT 5836.</title>
        <authorList>
            <person name="Shin S.-K."/>
            <person name="Yi H."/>
        </authorList>
    </citation>
    <scope>NUCLEOTIDE SEQUENCE [LARGE SCALE GENOMIC DNA]</scope>
    <source>
        <strain evidence="2 3">CECT 5836</strain>
    </source>
</reference>